<keyword evidence="2 8" id="KW-0808">Transferase</keyword>
<dbReference type="NCBIfam" id="NF003558">
    <property type="entry name" value="PRK05231.1"/>
    <property type="match status" value="1"/>
</dbReference>
<evidence type="ECO:0000256" key="5">
    <source>
        <dbReference type="ARBA" id="ARBA00022777"/>
    </source>
</evidence>
<accession>A0A2W5S6Z9</accession>
<dbReference type="InterPro" id="IPR005280">
    <property type="entry name" value="Homoserine_kinase_II"/>
</dbReference>
<evidence type="ECO:0000256" key="7">
    <source>
        <dbReference type="ARBA" id="ARBA00038240"/>
    </source>
</evidence>
<comment type="similarity">
    <text evidence="7 8">Belongs to the pseudomonas-type ThrB family.</text>
</comment>
<dbReference type="InterPro" id="IPR050249">
    <property type="entry name" value="Pseudomonas-type_ThrB"/>
</dbReference>
<evidence type="ECO:0000256" key="3">
    <source>
        <dbReference type="ARBA" id="ARBA00022697"/>
    </source>
</evidence>
<keyword evidence="5 8" id="KW-0418">Kinase</keyword>
<dbReference type="GO" id="GO:0005524">
    <property type="term" value="F:ATP binding"/>
    <property type="evidence" value="ECO:0007669"/>
    <property type="project" value="UniProtKB-KW"/>
</dbReference>
<dbReference type="CDD" id="cd05153">
    <property type="entry name" value="HomoserineK_II"/>
    <property type="match status" value="1"/>
</dbReference>
<dbReference type="PANTHER" id="PTHR21064:SF6">
    <property type="entry name" value="AMINOGLYCOSIDE PHOSPHOTRANSFERASE DOMAIN-CONTAINING PROTEIN"/>
    <property type="match status" value="1"/>
</dbReference>
<name>A0A2W5S6Z9_VARPD</name>
<evidence type="ECO:0000256" key="6">
    <source>
        <dbReference type="ARBA" id="ARBA00022840"/>
    </source>
</evidence>
<dbReference type="InterPro" id="IPR011009">
    <property type="entry name" value="Kinase-like_dom_sf"/>
</dbReference>
<evidence type="ECO:0000256" key="8">
    <source>
        <dbReference type="HAMAP-Rule" id="MF_00301"/>
    </source>
</evidence>
<dbReference type="Gene3D" id="3.30.200.20">
    <property type="entry name" value="Phosphorylase Kinase, domain 1"/>
    <property type="match status" value="1"/>
</dbReference>
<evidence type="ECO:0000259" key="10">
    <source>
        <dbReference type="Pfam" id="PF01636"/>
    </source>
</evidence>
<dbReference type="GO" id="GO:0009088">
    <property type="term" value="P:threonine biosynthetic process"/>
    <property type="evidence" value="ECO:0007669"/>
    <property type="project" value="UniProtKB-UniRule"/>
</dbReference>
<comment type="pathway">
    <text evidence="8">Amino-acid biosynthesis; L-threonine biosynthesis; L-threonine from L-aspartate: step 4/5.</text>
</comment>
<dbReference type="HAMAP" id="MF_00301">
    <property type="entry name" value="Homoser_kinase_2"/>
    <property type="match status" value="1"/>
</dbReference>
<dbReference type="Proteomes" id="UP000249135">
    <property type="component" value="Unassembled WGS sequence"/>
</dbReference>
<protein>
    <recommendedName>
        <fullName evidence="8 9">Homoserine kinase</fullName>
        <shortName evidence="8">HK</shortName>
        <shortName evidence="8">HSK</shortName>
        <ecNumber evidence="8 9">2.7.1.39</ecNumber>
    </recommendedName>
</protein>
<proteinExistence type="inferred from homology"/>
<evidence type="ECO:0000313" key="11">
    <source>
        <dbReference type="EMBL" id="PZQ75423.1"/>
    </source>
</evidence>
<dbReference type="Gene3D" id="3.90.1200.10">
    <property type="match status" value="1"/>
</dbReference>
<dbReference type="InterPro" id="IPR002575">
    <property type="entry name" value="Aminoglycoside_PTrfase"/>
</dbReference>
<dbReference type="EC" id="2.7.1.39" evidence="8 9"/>
<dbReference type="SUPFAM" id="SSF56112">
    <property type="entry name" value="Protein kinase-like (PK-like)"/>
    <property type="match status" value="1"/>
</dbReference>
<comment type="caution">
    <text evidence="11">The sequence shown here is derived from an EMBL/GenBank/DDBJ whole genome shotgun (WGS) entry which is preliminary data.</text>
</comment>
<evidence type="ECO:0000256" key="9">
    <source>
        <dbReference type="NCBIfam" id="TIGR00938"/>
    </source>
</evidence>
<evidence type="ECO:0000256" key="2">
    <source>
        <dbReference type="ARBA" id="ARBA00022679"/>
    </source>
</evidence>
<evidence type="ECO:0000313" key="12">
    <source>
        <dbReference type="Proteomes" id="UP000249135"/>
    </source>
</evidence>
<feature type="domain" description="Aminoglycoside phosphotransferase" evidence="10">
    <location>
        <begin position="27"/>
        <end position="284"/>
    </location>
</feature>
<dbReference type="PANTHER" id="PTHR21064">
    <property type="entry name" value="AMINOGLYCOSIDE PHOSPHOTRANSFERASE DOMAIN-CONTAINING PROTEIN-RELATED"/>
    <property type="match status" value="1"/>
</dbReference>
<sequence>MAVFTEVGPDEAGALLRRLGLGELHSLRGIEGGIENTNYFASTDQGEYVLTLFERLSFAQLPYYLCLMKHLADAGLPVPAPAADPAQAPIVADGTHPLEVPADAPCALLHTVAGKPAAVVQRLSGRSELAPGAAHCRELGALLARMHLAARDFSRIQPNLRGLPWWNETAPVVMPYLDTAQAALLAGELAYQNHLAASAAYAALPRGPVHADLFRDNAMFATDGDADAPPRLTGVFDFYFAGTDTWLFDLAVCLNDWAIDLPTGVPDAERSAALLAAYETVRPLTRAERELLPGMLRAAALRFWISRLWDFHLPREASMLKPHDPAHFERVLRQRAHAPARVATAEAAEGAEEAVPA</sequence>
<comment type="catalytic activity">
    <reaction evidence="8">
        <text>L-homoserine + ATP = O-phospho-L-homoserine + ADP + H(+)</text>
        <dbReference type="Rhea" id="RHEA:13985"/>
        <dbReference type="ChEBI" id="CHEBI:15378"/>
        <dbReference type="ChEBI" id="CHEBI:30616"/>
        <dbReference type="ChEBI" id="CHEBI:57476"/>
        <dbReference type="ChEBI" id="CHEBI:57590"/>
        <dbReference type="ChEBI" id="CHEBI:456216"/>
        <dbReference type="EC" id="2.7.1.39"/>
    </reaction>
</comment>
<evidence type="ECO:0000256" key="1">
    <source>
        <dbReference type="ARBA" id="ARBA00022605"/>
    </source>
</evidence>
<dbReference type="Pfam" id="PF01636">
    <property type="entry name" value="APH"/>
    <property type="match status" value="1"/>
</dbReference>
<dbReference type="GO" id="GO:0004413">
    <property type="term" value="F:homoserine kinase activity"/>
    <property type="evidence" value="ECO:0007669"/>
    <property type="project" value="UniProtKB-UniRule"/>
</dbReference>
<dbReference type="NCBIfam" id="TIGR00938">
    <property type="entry name" value="thrB_alt"/>
    <property type="match status" value="1"/>
</dbReference>
<dbReference type="EMBL" id="QFPP01000088">
    <property type="protein sequence ID" value="PZQ75423.1"/>
    <property type="molecule type" value="Genomic_DNA"/>
</dbReference>
<keyword evidence="6 8" id="KW-0067">ATP-binding</keyword>
<gene>
    <name evidence="8" type="primary">thrB</name>
    <name evidence="11" type="ORF">DI563_09680</name>
</gene>
<dbReference type="UniPathway" id="UPA00050">
    <property type="reaction ID" value="UER00064"/>
</dbReference>
<organism evidence="11 12">
    <name type="scientific">Variovorax paradoxus</name>
    <dbReference type="NCBI Taxonomy" id="34073"/>
    <lineage>
        <taxon>Bacteria</taxon>
        <taxon>Pseudomonadati</taxon>
        <taxon>Pseudomonadota</taxon>
        <taxon>Betaproteobacteria</taxon>
        <taxon>Burkholderiales</taxon>
        <taxon>Comamonadaceae</taxon>
        <taxon>Variovorax</taxon>
    </lineage>
</organism>
<dbReference type="AlphaFoldDB" id="A0A2W5S6Z9"/>
<keyword evidence="1 8" id="KW-0028">Amino-acid biosynthesis</keyword>
<reference evidence="11 12" key="1">
    <citation type="submission" date="2017-08" db="EMBL/GenBank/DDBJ databases">
        <title>Infants hospitalized years apart are colonized by the same room-sourced microbial strains.</title>
        <authorList>
            <person name="Brooks B."/>
            <person name="Olm M.R."/>
            <person name="Firek B.A."/>
            <person name="Baker R."/>
            <person name="Thomas B.C."/>
            <person name="Morowitz M.J."/>
            <person name="Banfield J.F."/>
        </authorList>
    </citation>
    <scope>NUCLEOTIDE SEQUENCE [LARGE SCALE GENOMIC DNA]</scope>
    <source>
        <strain evidence="11">S2_005_003_R2_41</strain>
    </source>
</reference>
<keyword evidence="3 8" id="KW-0791">Threonine biosynthesis</keyword>
<evidence type="ECO:0000256" key="4">
    <source>
        <dbReference type="ARBA" id="ARBA00022741"/>
    </source>
</evidence>
<keyword evidence="4 8" id="KW-0547">Nucleotide-binding</keyword>